<dbReference type="Proteomes" id="UP001355207">
    <property type="component" value="Chromosome 10"/>
</dbReference>
<organism evidence="3 4">
    <name type="scientific">Kwoniella dendrophila CBS 6074</name>
    <dbReference type="NCBI Taxonomy" id="1295534"/>
    <lineage>
        <taxon>Eukaryota</taxon>
        <taxon>Fungi</taxon>
        <taxon>Dikarya</taxon>
        <taxon>Basidiomycota</taxon>
        <taxon>Agaricomycotina</taxon>
        <taxon>Tremellomycetes</taxon>
        <taxon>Tremellales</taxon>
        <taxon>Cryptococcaceae</taxon>
        <taxon>Kwoniella</taxon>
    </lineage>
</organism>
<evidence type="ECO:0000313" key="3">
    <source>
        <dbReference type="EMBL" id="WWC92444.1"/>
    </source>
</evidence>
<protein>
    <recommendedName>
        <fullName evidence="5">Peptidase A1 domain-containing protein</fullName>
    </recommendedName>
</protein>
<dbReference type="RefSeq" id="XP_066079206.1">
    <property type="nucleotide sequence ID" value="XM_066223109.1"/>
</dbReference>
<name>A0AAX4K4W6_9TREE</name>
<evidence type="ECO:0000256" key="2">
    <source>
        <dbReference type="SAM" id="Phobius"/>
    </source>
</evidence>
<keyword evidence="2" id="KW-1133">Transmembrane helix</keyword>
<evidence type="ECO:0000313" key="4">
    <source>
        <dbReference type="Proteomes" id="UP001355207"/>
    </source>
</evidence>
<keyword evidence="2" id="KW-0812">Transmembrane</keyword>
<dbReference type="AlphaFoldDB" id="A0AAX4K4W6"/>
<evidence type="ECO:0000256" key="1">
    <source>
        <dbReference type="SAM" id="MobiDB-lite"/>
    </source>
</evidence>
<keyword evidence="4" id="KW-1185">Reference proteome</keyword>
<evidence type="ECO:0008006" key="5">
    <source>
        <dbReference type="Google" id="ProtNLM"/>
    </source>
</evidence>
<dbReference type="GeneID" id="91098071"/>
<sequence length="455" mass="50034">MRLKSMSIPITTIIPLVILLPVIISTPTITKTTLNEVLRTPSPPQQYSKNGMYRRQDDSQSTQDQQPTTTEAAIEDVETITVTITPITTIYEDEQPTETVTKTYKLTPATTPIPLADKMGLIMPNPWSHLYTGLNYSFGFVDPVPRPAPTAGGWIRVVQPLLVFPNYTVAVFPSVGTDDPTSVQAVPVGSDGLCGATADNYAPSWPFMFPEHGWYMFVINQTYMQVNVTSNNQCTFPLLQQESFFATQTFSIGQAPTYTPGPVSPSSAYTVFADVSTHTPSDLPIDKHHASKGEKLAIGLGIVGAILGIAIIIAVMWFIKKKRIMEREALAFSRLSQKDKEAFLRENPNSFLNPNHPRYTARNGFNGNGPPAPPGTMAYAMWWSQQMWNNQMGHTYNPAWGGAAQYNPTPQMAQMQAGLSQSGYTGIHGQGTYGNTFPITNGGYGNRNGLYQYGR</sequence>
<gene>
    <name evidence="3" type="ORF">L201_007402</name>
</gene>
<proteinExistence type="predicted"/>
<keyword evidence="2" id="KW-0472">Membrane</keyword>
<reference evidence="3 4" key="1">
    <citation type="submission" date="2024-01" db="EMBL/GenBank/DDBJ databases">
        <title>Comparative genomics of Cryptococcus and Kwoniella reveals pathogenesis evolution and contrasting modes of karyotype evolution via chromosome fusion or intercentromeric recombination.</title>
        <authorList>
            <person name="Coelho M.A."/>
            <person name="David-Palma M."/>
            <person name="Shea T."/>
            <person name="Bowers K."/>
            <person name="McGinley-Smith S."/>
            <person name="Mohammad A.W."/>
            <person name="Gnirke A."/>
            <person name="Yurkov A.M."/>
            <person name="Nowrousian M."/>
            <person name="Sun S."/>
            <person name="Cuomo C.A."/>
            <person name="Heitman J."/>
        </authorList>
    </citation>
    <scope>NUCLEOTIDE SEQUENCE [LARGE SCALE GENOMIC DNA]</scope>
    <source>
        <strain evidence="3 4">CBS 6074</strain>
    </source>
</reference>
<dbReference type="EMBL" id="CP144107">
    <property type="protein sequence ID" value="WWC92444.1"/>
    <property type="molecule type" value="Genomic_DNA"/>
</dbReference>
<feature type="transmembrane region" description="Helical" evidence="2">
    <location>
        <begin position="296"/>
        <end position="319"/>
    </location>
</feature>
<feature type="compositionally biased region" description="Low complexity" evidence="1">
    <location>
        <begin position="59"/>
        <end position="70"/>
    </location>
</feature>
<feature type="region of interest" description="Disordered" evidence="1">
    <location>
        <begin position="39"/>
        <end position="71"/>
    </location>
</feature>
<accession>A0AAX4K4W6</accession>